<dbReference type="OrthoDB" id="186626at2759"/>
<dbReference type="GeneID" id="70135931"/>
<comment type="similarity">
    <text evidence="6">Belongs to the class I-like SAM-binding methyltransferase superfamily. Cation-dependent O-methyltransferase family.</text>
</comment>
<dbReference type="AlphaFoldDB" id="A0A9P8ZYH5"/>
<dbReference type="EC" id="2.1.1.6" evidence="1"/>
<dbReference type="EMBL" id="JAGPXC010000003">
    <property type="protein sequence ID" value="KAH6655028.1"/>
    <property type="molecule type" value="Genomic_DNA"/>
</dbReference>
<dbReference type="InterPro" id="IPR002935">
    <property type="entry name" value="SAM_O-MeTrfase"/>
</dbReference>
<proteinExistence type="inferred from homology"/>
<keyword evidence="3" id="KW-0808">Transferase</keyword>
<keyword evidence="5" id="KW-0128">Catecholamine metabolism</keyword>
<organism evidence="7 8">
    <name type="scientific">Truncatella angustata</name>
    <dbReference type="NCBI Taxonomy" id="152316"/>
    <lineage>
        <taxon>Eukaryota</taxon>
        <taxon>Fungi</taxon>
        <taxon>Dikarya</taxon>
        <taxon>Ascomycota</taxon>
        <taxon>Pezizomycotina</taxon>
        <taxon>Sordariomycetes</taxon>
        <taxon>Xylariomycetidae</taxon>
        <taxon>Amphisphaeriales</taxon>
        <taxon>Sporocadaceae</taxon>
        <taxon>Truncatella</taxon>
    </lineage>
</organism>
<dbReference type="PROSITE" id="PS51682">
    <property type="entry name" value="SAM_OMT_I"/>
    <property type="match status" value="1"/>
</dbReference>
<evidence type="ECO:0000313" key="8">
    <source>
        <dbReference type="Proteomes" id="UP000758603"/>
    </source>
</evidence>
<keyword evidence="8" id="KW-1185">Reference proteome</keyword>
<evidence type="ECO:0000256" key="4">
    <source>
        <dbReference type="ARBA" id="ARBA00022691"/>
    </source>
</evidence>
<evidence type="ECO:0000256" key="2">
    <source>
        <dbReference type="ARBA" id="ARBA00022603"/>
    </source>
</evidence>
<dbReference type="GO" id="GO:0008171">
    <property type="term" value="F:O-methyltransferase activity"/>
    <property type="evidence" value="ECO:0007669"/>
    <property type="project" value="InterPro"/>
</dbReference>
<evidence type="ECO:0000256" key="1">
    <source>
        <dbReference type="ARBA" id="ARBA00012880"/>
    </source>
</evidence>
<dbReference type="InterPro" id="IPR029063">
    <property type="entry name" value="SAM-dependent_MTases_sf"/>
</dbReference>
<keyword evidence="4" id="KW-0949">S-adenosyl-L-methionine</keyword>
<dbReference type="PANTHER" id="PTHR43836">
    <property type="entry name" value="CATECHOL O-METHYLTRANSFERASE 1-RELATED"/>
    <property type="match status" value="1"/>
</dbReference>
<accession>A0A9P8ZYH5</accession>
<comment type="caution">
    <text evidence="7">The sequence shown here is derived from an EMBL/GenBank/DDBJ whole genome shotgun (WGS) entry which is preliminary data.</text>
</comment>
<dbReference type="Pfam" id="PF13578">
    <property type="entry name" value="Methyltransf_24"/>
    <property type="match status" value="1"/>
</dbReference>
<sequence length="249" mass="27288">MPPPHSAKDFEAMAKARAKALREHIFALPTEQLQGKPLAVAQEIEKFADSQRLPMIFREEKMRIARQVLRNQDPKPKVLVEFGTFVGCSAIGWGQLLRESNEETAGAHVHVYGFELDPELAQVARDLIKLAGLDDVVTVIDGPGAESLRKLVAEGAVKVGGVDAVFIDHWEKLYVPDLQVCEELQVFHKGSVIMADNTDFPGAPDYLQYVKGGGSGQPGAVRYESKSFETDSNVSGRPKVVEVTSVIHV</sequence>
<dbReference type="Proteomes" id="UP000758603">
    <property type="component" value="Unassembled WGS sequence"/>
</dbReference>
<evidence type="ECO:0000256" key="3">
    <source>
        <dbReference type="ARBA" id="ARBA00022679"/>
    </source>
</evidence>
<name>A0A9P8ZYH5_9PEZI</name>
<reference evidence="7" key="1">
    <citation type="journal article" date="2021" name="Nat. Commun.">
        <title>Genetic determinants of endophytism in the Arabidopsis root mycobiome.</title>
        <authorList>
            <person name="Mesny F."/>
            <person name="Miyauchi S."/>
            <person name="Thiergart T."/>
            <person name="Pickel B."/>
            <person name="Atanasova L."/>
            <person name="Karlsson M."/>
            <person name="Huettel B."/>
            <person name="Barry K.W."/>
            <person name="Haridas S."/>
            <person name="Chen C."/>
            <person name="Bauer D."/>
            <person name="Andreopoulos W."/>
            <person name="Pangilinan J."/>
            <person name="LaButti K."/>
            <person name="Riley R."/>
            <person name="Lipzen A."/>
            <person name="Clum A."/>
            <person name="Drula E."/>
            <person name="Henrissat B."/>
            <person name="Kohler A."/>
            <person name="Grigoriev I.V."/>
            <person name="Martin F.M."/>
            <person name="Hacquard S."/>
        </authorList>
    </citation>
    <scope>NUCLEOTIDE SEQUENCE</scope>
    <source>
        <strain evidence="7">MPI-SDFR-AT-0073</strain>
    </source>
</reference>
<dbReference type="GO" id="GO:0032259">
    <property type="term" value="P:methylation"/>
    <property type="evidence" value="ECO:0007669"/>
    <property type="project" value="UniProtKB-KW"/>
</dbReference>
<protein>
    <recommendedName>
        <fullName evidence="1">catechol O-methyltransferase</fullName>
        <ecNumber evidence="1">2.1.1.6</ecNumber>
    </recommendedName>
</protein>
<keyword evidence="2 7" id="KW-0489">Methyltransferase</keyword>
<evidence type="ECO:0000256" key="6">
    <source>
        <dbReference type="ARBA" id="ARBA00023453"/>
    </source>
</evidence>
<dbReference type="SUPFAM" id="SSF53335">
    <property type="entry name" value="S-adenosyl-L-methionine-dependent methyltransferases"/>
    <property type="match status" value="1"/>
</dbReference>
<evidence type="ECO:0000256" key="5">
    <source>
        <dbReference type="ARBA" id="ARBA00022939"/>
    </source>
</evidence>
<dbReference type="GO" id="GO:0006584">
    <property type="term" value="P:catecholamine metabolic process"/>
    <property type="evidence" value="ECO:0007669"/>
    <property type="project" value="UniProtKB-KW"/>
</dbReference>
<evidence type="ECO:0000313" key="7">
    <source>
        <dbReference type="EMBL" id="KAH6655028.1"/>
    </source>
</evidence>
<dbReference type="RefSeq" id="XP_045959293.1">
    <property type="nucleotide sequence ID" value="XM_046107040.1"/>
</dbReference>
<gene>
    <name evidence="7" type="ORF">BKA67DRAFT_656991</name>
</gene>
<dbReference type="PANTHER" id="PTHR43836:SF2">
    <property type="entry name" value="CATECHOL O-METHYLTRANSFERASE 1-RELATED"/>
    <property type="match status" value="1"/>
</dbReference>
<dbReference type="Gene3D" id="3.40.50.150">
    <property type="entry name" value="Vaccinia Virus protein VP39"/>
    <property type="match status" value="1"/>
</dbReference>